<dbReference type="AlphaFoldDB" id="A0A507DUH8"/>
<accession>A0A507DUH8</accession>
<keyword evidence="5" id="KW-1185">Reference proteome</keyword>
<gene>
    <name evidence="2" type="ORF">SeLEV6574_g00188</name>
    <name evidence="3" type="ORF">SeMB42_g00079</name>
    <name evidence="4" type="ORF">SeMB42_g00082</name>
</gene>
<dbReference type="VEuPathDB" id="FungiDB:SeMB42_g00079"/>
<dbReference type="OrthoDB" id="10530696at2759"/>
<sequence>MINSIISDPARLIAKYGSKNLIVLGNWSAIVTLSPSTKALPTAITFVAVLARHQVTTFPVTSIHDVEPANAFDDDTNDCTKDGGDVGMGSSGDDGGRDVVKNADVSRDLIPYLSVVLAEDDTVAIVSLGAGLGVLQACRKNIPKSDRDDDEVEEQIGLQLHVLAPDCVNALIGRSAMHSVSIPSMLSTANPKKRKLEA</sequence>
<evidence type="ECO:0000313" key="4">
    <source>
        <dbReference type="EMBL" id="TPX54885.1"/>
    </source>
</evidence>
<evidence type="ECO:0000256" key="1">
    <source>
        <dbReference type="SAM" id="MobiDB-lite"/>
    </source>
</evidence>
<feature type="region of interest" description="Disordered" evidence="1">
    <location>
        <begin position="74"/>
        <end position="98"/>
    </location>
</feature>
<evidence type="ECO:0000313" key="3">
    <source>
        <dbReference type="EMBL" id="TPX54856.1"/>
    </source>
</evidence>
<reference evidence="5 6" key="1">
    <citation type="journal article" date="2019" name="Sci. Rep.">
        <title>Comparative genomics of chytrid fungi reveal insights into the obligate biotrophic and pathogenic lifestyle of Synchytrium endobioticum.</title>
        <authorList>
            <person name="van de Vossenberg B.T.L.H."/>
            <person name="Warris S."/>
            <person name="Nguyen H.D.T."/>
            <person name="van Gent-Pelzer M.P.E."/>
            <person name="Joly D.L."/>
            <person name="van de Geest H.C."/>
            <person name="Bonants P.J.M."/>
            <person name="Smith D.S."/>
            <person name="Levesque C.A."/>
            <person name="van der Lee T.A.J."/>
        </authorList>
    </citation>
    <scope>NUCLEOTIDE SEQUENCE [LARGE SCALE GENOMIC DNA]</scope>
    <source>
        <strain evidence="2 6">LEV6574</strain>
        <strain evidence="4 5">MB42</strain>
    </source>
</reference>
<dbReference type="Proteomes" id="UP000320475">
    <property type="component" value="Unassembled WGS sequence"/>
</dbReference>
<dbReference type="VEuPathDB" id="FungiDB:SeMB42_g00082"/>
<proteinExistence type="predicted"/>
<dbReference type="Proteomes" id="UP000317494">
    <property type="component" value="Unassembled WGS sequence"/>
</dbReference>
<evidence type="ECO:0000313" key="2">
    <source>
        <dbReference type="EMBL" id="TPX51635.1"/>
    </source>
</evidence>
<evidence type="ECO:0000313" key="5">
    <source>
        <dbReference type="Proteomes" id="UP000317494"/>
    </source>
</evidence>
<protein>
    <submittedName>
        <fullName evidence="4">Uncharacterized protein</fullName>
    </submittedName>
</protein>
<dbReference type="EMBL" id="QEAN01000002">
    <property type="protein sequence ID" value="TPX54885.1"/>
    <property type="molecule type" value="Genomic_DNA"/>
</dbReference>
<dbReference type="EMBL" id="QEAN01000002">
    <property type="protein sequence ID" value="TPX54856.1"/>
    <property type="molecule type" value="Genomic_DNA"/>
</dbReference>
<dbReference type="EMBL" id="QEAM01000003">
    <property type="protein sequence ID" value="TPX51635.1"/>
    <property type="molecule type" value="Genomic_DNA"/>
</dbReference>
<name>A0A507DUH8_9FUNG</name>
<comment type="caution">
    <text evidence="4">The sequence shown here is derived from an EMBL/GenBank/DDBJ whole genome shotgun (WGS) entry which is preliminary data.</text>
</comment>
<organism evidence="4 5">
    <name type="scientific">Synchytrium endobioticum</name>
    <dbReference type="NCBI Taxonomy" id="286115"/>
    <lineage>
        <taxon>Eukaryota</taxon>
        <taxon>Fungi</taxon>
        <taxon>Fungi incertae sedis</taxon>
        <taxon>Chytridiomycota</taxon>
        <taxon>Chytridiomycota incertae sedis</taxon>
        <taxon>Chytridiomycetes</taxon>
        <taxon>Synchytriales</taxon>
        <taxon>Synchytriaceae</taxon>
        <taxon>Synchytrium</taxon>
    </lineage>
</organism>
<evidence type="ECO:0000313" key="6">
    <source>
        <dbReference type="Proteomes" id="UP000320475"/>
    </source>
</evidence>